<dbReference type="KEGG" id="clia:C3E79_07520"/>
<dbReference type="PANTHER" id="PTHR10146">
    <property type="entry name" value="PROLINE SYNTHETASE CO-TRANSCRIBED BACTERIAL HOMOLOG PROTEIN"/>
    <property type="match status" value="1"/>
</dbReference>
<dbReference type="CDD" id="cd00635">
    <property type="entry name" value="PLPDE_III_YBL036c_like"/>
    <property type="match status" value="1"/>
</dbReference>
<dbReference type="SUPFAM" id="SSF51419">
    <property type="entry name" value="PLP-binding barrel"/>
    <property type="match status" value="1"/>
</dbReference>
<dbReference type="GO" id="GO:0030170">
    <property type="term" value="F:pyridoxal phosphate binding"/>
    <property type="evidence" value="ECO:0007669"/>
    <property type="project" value="UniProtKB-UniRule"/>
</dbReference>
<dbReference type="OrthoDB" id="9804072at2"/>
<comment type="function">
    <text evidence="2">Pyridoxal 5'-phosphate (PLP)-binding protein, which is involved in PLP homeostasis.</text>
</comment>
<keyword evidence="7" id="KW-1185">Reference proteome</keyword>
<comment type="cofactor">
    <cofactor evidence="3">
        <name>pyridoxal 5'-phosphate</name>
        <dbReference type="ChEBI" id="CHEBI:597326"/>
    </cofactor>
</comment>
<comment type="similarity">
    <text evidence="2 4">Belongs to the pyridoxal phosphate-binding protein YggS/PROSC family.</text>
</comment>
<keyword evidence="1 2" id="KW-0663">Pyridoxal phosphate</keyword>
<name>A0A2S0WF09_9CORY</name>
<dbReference type="PANTHER" id="PTHR10146:SF14">
    <property type="entry name" value="PYRIDOXAL PHOSPHATE HOMEOSTASIS PROTEIN"/>
    <property type="match status" value="1"/>
</dbReference>
<protein>
    <recommendedName>
        <fullName evidence="2">Pyridoxal phosphate homeostasis protein</fullName>
        <shortName evidence="2">PLP homeostasis protein</shortName>
    </recommendedName>
</protein>
<evidence type="ECO:0000256" key="3">
    <source>
        <dbReference type="PIRSR" id="PIRSR004848-1"/>
    </source>
</evidence>
<evidence type="ECO:0000256" key="4">
    <source>
        <dbReference type="RuleBase" id="RU004514"/>
    </source>
</evidence>
<dbReference type="InterPro" id="IPR001608">
    <property type="entry name" value="Ala_racemase_N"/>
</dbReference>
<dbReference type="EMBL" id="CP026948">
    <property type="protein sequence ID" value="AWB84349.1"/>
    <property type="molecule type" value="Genomic_DNA"/>
</dbReference>
<evidence type="ECO:0000256" key="1">
    <source>
        <dbReference type="ARBA" id="ARBA00022898"/>
    </source>
</evidence>
<proteinExistence type="inferred from homology"/>
<sequence length="238" mass="25171">MSRFDELKDNLVRVQARIAAAEEAAGRAPGSVSLVPVSKFHPVDDIIALGQLGVDLVGENREQEARGKAEALADAGADVAIAMIGQIQTKKANAVARWAAEVHSLDSARLAERLDHGVELALERGEREREILPCLVQVSADGDTSRGGAPFGELDALAEQVEEATHLELRGLMVVPPLDAVPAEVFREVRTRADALGQRLGRPMLLSAGMSGDFEEAIACGSDIVRVGTGVFGPRPVG</sequence>
<evidence type="ECO:0000313" key="6">
    <source>
        <dbReference type="EMBL" id="AWB84349.1"/>
    </source>
</evidence>
<dbReference type="Pfam" id="PF01168">
    <property type="entry name" value="Ala_racemase_N"/>
    <property type="match status" value="1"/>
</dbReference>
<organism evidence="6 7">
    <name type="scientific">Corynebacterium liangguodongii</name>
    <dbReference type="NCBI Taxonomy" id="2079535"/>
    <lineage>
        <taxon>Bacteria</taxon>
        <taxon>Bacillati</taxon>
        <taxon>Actinomycetota</taxon>
        <taxon>Actinomycetes</taxon>
        <taxon>Mycobacteriales</taxon>
        <taxon>Corynebacteriaceae</taxon>
        <taxon>Corynebacterium</taxon>
    </lineage>
</organism>
<feature type="domain" description="Alanine racemase N-terminal" evidence="5">
    <location>
        <begin position="17"/>
        <end position="236"/>
    </location>
</feature>
<accession>A0A2S0WF09</accession>
<dbReference type="RefSeq" id="WP_108404358.1">
    <property type="nucleotide sequence ID" value="NZ_CP026948.1"/>
</dbReference>
<dbReference type="InterPro" id="IPR029066">
    <property type="entry name" value="PLP-binding_barrel"/>
</dbReference>
<dbReference type="InterPro" id="IPR011078">
    <property type="entry name" value="PyrdxlP_homeostasis"/>
</dbReference>
<dbReference type="AlphaFoldDB" id="A0A2S0WF09"/>
<feature type="modified residue" description="N6-(pyridoxal phosphate)lysine" evidence="2 3">
    <location>
        <position position="39"/>
    </location>
</feature>
<evidence type="ECO:0000256" key="2">
    <source>
        <dbReference type="HAMAP-Rule" id="MF_02087"/>
    </source>
</evidence>
<reference evidence="7" key="1">
    <citation type="submission" date="2018-01" db="EMBL/GenBank/DDBJ databases">
        <authorList>
            <person name="Li J."/>
        </authorList>
    </citation>
    <scope>NUCLEOTIDE SEQUENCE [LARGE SCALE GENOMIC DNA]</scope>
    <source>
        <strain evidence="7">2184</strain>
    </source>
</reference>
<evidence type="ECO:0000259" key="5">
    <source>
        <dbReference type="Pfam" id="PF01168"/>
    </source>
</evidence>
<dbReference type="PIRSF" id="PIRSF004848">
    <property type="entry name" value="YBL036c_PLPDEIII"/>
    <property type="match status" value="1"/>
</dbReference>
<dbReference type="HAMAP" id="MF_02087">
    <property type="entry name" value="PLP_homeostasis"/>
    <property type="match status" value="1"/>
</dbReference>
<dbReference type="NCBIfam" id="TIGR00044">
    <property type="entry name" value="YggS family pyridoxal phosphate-dependent enzyme"/>
    <property type="match status" value="1"/>
</dbReference>
<dbReference type="Proteomes" id="UP000244754">
    <property type="component" value="Chromosome"/>
</dbReference>
<gene>
    <name evidence="6" type="ORF">C3E79_07520</name>
</gene>
<dbReference type="Gene3D" id="3.20.20.10">
    <property type="entry name" value="Alanine racemase"/>
    <property type="match status" value="1"/>
</dbReference>
<evidence type="ECO:0000313" key="7">
    <source>
        <dbReference type="Proteomes" id="UP000244754"/>
    </source>
</evidence>